<keyword evidence="1" id="KW-0812">Transmembrane</keyword>
<sequence>MIFKVQTEDGNFETIRVLSSYFDPTNYGYANFGPLIAAVLTCAIILCAVLYFFIPKAATPLKIVSVAACVASLLPLLFGLEYFSAFGTAISILLGVESVFAFLFASPHPVKTNQPNPPMIS</sequence>
<reference evidence="2" key="1">
    <citation type="journal article" date="2021" name="PeerJ">
        <title>Extensive microbial diversity within the chicken gut microbiome revealed by metagenomics and culture.</title>
        <authorList>
            <person name="Gilroy R."/>
            <person name="Ravi A."/>
            <person name="Getino M."/>
            <person name="Pursley I."/>
            <person name="Horton D.L."/>
            <person name="Alikhan N.F."/>
            <person name="Baker D."/>
            <person name="Gharbi K."/>
            <person name="Hall N."/>
            <person name="Watson M."/>
            <person name="Adriaenssens E.M."/>
            <person name="Foster-Nyarko E."/>
            <person name="Jarju S."/>
            <person name="Secka A."/>
            <person name="Antonio M."/>
            <person name="Oren A."/>
            <person name="Chaudhuri R.R."/>
            <person name="La Ragione R."/>
            <person name="Hildebrand F."/>
            <person name="Pallen M.J."/>
        </authorList>
    </citation>
    <scope>NUCLEOTIDE SEQUENCE</scope>
    <source>
        <strain evidence="2">1345</strain>
    </source>
</reference>
<feature type="transmembrane region" description="Helical" evidence="1">
    <location>
        <begin position="86"/>
        <end position="105"/>
    </location>
</feature>
<dbReference type="AlphaFoldDB" id="A0A9D2CT12"/>
<feature type="transmembrane region" description="Helical" evidence="1">
    <location>
        <begin position="32"/>
        <end position="54"/>
    </location>
</feature>
<dbReference type="EMBL" id="DXCQ01000028">
    <property type="protein sequence ID" value="HIY96843.1"/>
    <property type="molecule type" value="Genomic_DNA"/>
</dbReference>
<name>A0A9D2CT12_9FIRM</name>
<organism evidence="2 3">
    <name type="scientific">Candidatus Borkfalkia excrementigallinarum</name>
    <dbReference type="NCBI Taxonomy" id="2838506"/>
    <lineage>
        <taxon>Bacteria</taxon>
        <taxon>Bacillati</taxon>
        <taxon>Bacillota</taxon>
        <taxon>Clostridia</taxon>
        <taxon>Christensenellales</taxon>
        <taxon>Christensenellaceae</taxon>
        <taxon>Candidatus Borkfalkia</taxon>
    </lineage>
</organism>
<dbReference type="Proteomes" id="UP000886750">
    <property type="component" value="Unassembled WGS sequence"/>
</dbReference>
<proteinExistence type="predicted"/>
<keyword evidence="1" id="KW-1133">Transmembrane helix</keyword>
<comment type="caution">
    <text evidence="2">The sequence shown here is derived from an EMBL/GenBank/DDBJ whole genome shotgun (WGS) entry which is preliminary data.</text>
</comment>
<evidence type="ECO:0000313" key="2">
    <source>
        <dbReference type="EMBL" id="HIY96843.1"/>
    </source>
</evidence>
<evidence type="ECO:0000256" key="1">
    <source>
        <dbReference type="SAM" id="Phobius"/>
    </source>
</evidence>
<accession>A0A9D2CT12</accession>
<feature type="transmembrane region" description="Helical" evidence="1">
    <location>
        <begin position="61"/>
        <end position="80"/>
    </location>
</feature>
<reference evidence="2" key="2">
    <citation type="submission" date="2021-04" db="EMBL/GenBank/DDBJ databases">
        <authorList>
            <person name="Gilroy R."/>
        </authorList>
    </citation>
    <scope>NUCLEOTIDE SEQUENCE</scope>
    <source>
        <strain evidence="2">1345</strain>
    </source>
</reference>
<protein>
    <submittedName>
        <fullName evidence="2">Uncharacterized protein</fullName>
    </submittedName>
</protein>
<keyword evidence="1" id="KW-0472">Membrane</keyword>
<evidence type="ECO:0000313" key="3">
    <source>
        <dbReference type="Proteomes" id="UP000886750"/>
    </source>
</evidence>
<gene>
    <name evidence="2" type="ORF">H9729_04070</name>
</gene>